<proteinExistence type="predicted"/>
<name>A0A6C0JUJ1_9ZZZZ</name>
<dbReference type="Gene3D" id="3.30.40.10">
    <property type="entry name" value="Zinc/RING finger domain, C3HC4 (zinc finger)"/>
    <property type="match status" value="1"/>
</dbReference>
<evidence type="ECO:0000256" key="6">
    <source>
        <dbReference type="ARBA" id="ARBA00022771"/>
    </source>
</evidence>
<evidence type="ECO:0000259" key="10">
    <source>
        <dbReference type="PROSITE" id="PS50089"/>
    </source>
</evidence>
<dbReference type="InterPro" id="IPR044600">
    <property type="entry name" value="ATL1/ATL16-like"/>
</dbReference>
<evidence type="ECO:0000256" key="5">
    <source>
        <dbReference type="ARBA" id="ARBA00022723"/>
    </source>
</evidence>
<organism evidence="11">
    <name type="scientific">viral metagenome</name>
    <dbReference type="NCBI Taxonomy" id="1070528"/>
    <lineage>
        <taxon>unclassified sequences</taxon>
        <taxon>metagenomes</taxon>
        <taxon>organismal metagenomes</taxon>
    </lineage>
</organism>
<dbReference type="GO" id="GO:0016020">
    <property type="term" value="C:membrane"/>
    <property type="evidence" value="ECO:0007669"/>
    <property type="project" value="UniProtKB-SubCell"/>
</dbReference>
<evidence type="ECO:0000256" key="1">
    <source>
        <dbReference type="ARBA" id="ARBA00004167"/>
    </source>
</evidence>
<evidence type="ECO:0000256" key="2">
    <source>
        <dbReference type="ARBA" id="ARBA00004906"/>
    </source>
</evidence>
<dbReference type="InterPro" id="IPR001841">
    <property type="entry name" value="Znf_RING"/>
</dbReference>
<dbReference type="Pfam" id="PF13639">
    <property type="entry name" value="zf-RING_2"/>
    <property type="match status" value="1"/>
</dbReference>
<evidence type="ECO:0000256" key="8">
    <source>
        <dbReference type="ARBA" id="ARBA00022989"/>
    </source>
</evidence>
<dbReference type="SMART" id="SM00184">
    <property type="entry name" value="RING"/>
    <property type="match status" value="1"/>
</dbReference>
<feature type="domain" description="RING-type" evidence="10">
    <location>
        <begin position="20"/>
        <end position="62"/>
    </location>
</feature>
<dbReference type="GO" id="GO:0016567">
    <property type="term" value="P:protein ubiquitination"/>
    <property type="evidence" value="ECO:0007669"/>
    <property type="project" value="InterPro"/>
</dbReference>
<reference evidence="11" key="1">
    <citation type="journal article" date="2020" name="Nature">
        <title>Giant virus diversity and host interactions through global metagenomics.</title>
        <authorList>
            <person name="Schulz F."/>
            <person name="Roux S."/>
            <person name="Paez-Espino D."/>
            <person name="Jungbluth S."/>
            <person name="Walsh D.A."/>
            <person name="Denef V.J."/>
            <person name="McMahon K.D."/>
            <person name="Konstantinidis K.T."/>
            <person name="Eloe-Fadrosh E.A."/>
            <person name="Kyrpides N.C."/>
            <person name="Woyke T."/>
        </authorList>
    </citation>
    <scope>NUCLEOTIDE SEQUENCE</scope>
    <source>
        <strain evidence="11">GVMAG-S-1101164-105</strain>
    </source>
</reference>
<dbReference type="GO" id="GO:0016740">
    <property type="term" value="F:transferase activity"/>
    <property type="evidence" value="ECO:0007669"/>
    <property type="project" value="UniProtKB-KW"/>
</dbReference>
<keyword evidence="6" id="KW-0863">Zinc-finger</keyword>
<evidence type="ECO:0000313" key="11">
    <source>
        <dbReference type="EMBL" id="QHU09415.1"/>
    </source>
</evidence>
<dbReference type="PANTHER" id="PTHR46913:SF1">
    <property type="entry name" value="RING-H2 FINGER PROTEIN ATL16"/>
    <property type="match status" value="1"/>
</dbReference>
<accession>A0A6C0JUJ1</accession>
<keyword evidence="3" id="KW-0808">Transferase</keyword>
<sequence length="219" mass="25238">MNELDLQTEIFDLLGEKGSCTICQEDFQDGERVRAISKCQHLFHMNCIDSWLAKKGSCPLCRTHIIDICKIQGIYQNIINLHSTLPVEYYQSYNKVVEYIKNILDQSKPLTDTITELNRTILTYCIIDSLLARFKTASKFNSFKKVIPNILVNIEIDGIKPLVFKCNSLDELKTRKEEMIYKIKKVTFWVGSINQAPQIKEIRNKLKNKFEDVLAAAGI</sequence>
<evidence type="ECO:0000256" key="9">
    <source>
        <dbReference type="ARBA" id="ARBA00023136"/>
    </source>
</evidence>
<dbReference type="PANTHER" id="PTHR46913">
    <property type="entry name" value="RING-H2 FINGER PROTEIN ATL16"/>
    <property type="match status" value="1"/>
</dbReference>
<dbReference type="SUPFAM" id="SSF57850">
    <property type="entry name" value="RING/U-box"/>
    <property type="match status" value="1"/>
</dbReference>
<comment type="pathway">
    <text evidence="2">Protein modification; protein ubiquitination.</text>
</comment>
<keyword evidence="8" id="KW-1133">Transmembrane helix</keyword>
<keyword evidence="5" id="KW-0479">Metal-binding</keyword>
<dbReference type="PROSITE" id="PS50089">
    <property type="entry name" value="ZF_RING_2"/>
    <property type="match status" value="1"/>
</dbReference>
<dbReference type="EMBL" id="MN740737">
    <property type="protein sequence ID" value="QHU09415.1"/>
    <property type="molecule type" value="Genomic_DNA"/>
</dbReference>
<evidence type="ECO:0000256" key="3">
    <source>
        <dbReference type="ARBA" id="ARBA00022679"/>
    </source>
</evidence>
<dbReference type="GO" id="GO:0008270">
    <property type="term" value="F:zinc ion binding"/>
    <property type="evidence" value="ECO:0007669"/>
    <property type="project" value="UniProtKB-KW"/>
</dbReference>
<keyword evidence="4" id="KW-0812">Transmembrane</keyword>
<dbReference type="InterPro" id="IPR013083">
    <property type="entry name" value="Znf_RING/FYVE/PHD"/>
</dbReference>
<evidence type="ECO:0000256" key="4">
    <source>
        <dbReference type="ARBA" id="ARBA00022692"/>
    </source>
</evidence>
<keyword evidence="7" id="KW-0862">Zinc</keyword>
<protein>
    <recommendedName>
        <fullName evidence="10">RING-type domain-containing protein</fullName>
    </recommendedName>
</protein>
<dbReference type="AlphaFoldDB" id="A0A6C0JUJ1"/>
<evidence type="ECO:0000256" key="7">
    <source>
        <dbReference type="ARBA" id="ARBA00022833"/>
    </source>
</evidence>
<keyword evidence="9" id="KW-0472">Membrane</keyword>
<comment type="subcellular location">
    <subcellularLocation>
        <location evidence="1">Membrane</location>
        <topology evidence="1">Single-pass membrane protein</topology>
    </subcellularLocation>
</comment>